<dbReference type="Proteomes" id="UP000654993">
    <property type="component" value="Unassembled WGS sequence"/>
</dbReference>
<sequence>MPEIIIDTTTIISRLLLSALLGGMIGWERERRNKQAGLKTHLLVSLGSSLIMLTSIYGFDPARLAAQVVSGIGFLGAGAILRRSDKVISGLTTAATLWVAAAIGLSVGSGFYVPAVAVTLLVLLSTLLLNRFEMRYLAFRRSGSLRIHMVTEERLTSLDQVTSILEQARLKIEKVHITDETADQDQRHLMLEFQVYAVSGKQFNQLFEALWKVEGIRDIRMNWRD</sequence>
<organism evidence="9 10">
    <name type="scientific">Insulibacter thermoxylanivorax</name>
    <dbReference type="NCBI Taxonomy" id="2749268"/>
    <lineage>
        <taxon>Bacteria</taxon>
        <taxon>Bacillati</taxon>
        <taxon>Bacillota</taxon>
        <taxon>Bacilli</taxon>
        <taxon>Bacillales</taxon>
        <taxon>Paenibacillaceae</taxon>
        <taxon>Insulibacter</taxon>
    </lineage>
</organism>
<dbReference type="AlphaFoldDB" id="A0A916VFW8"/>
<reference evidence="9" key="1">
    <citation type="submission" date="2020-08" db="EMBL/GenBank/DDBJ databases">
        <authorList>
            <person name="Uke A."/>
            <person name="Chhe C."/>
            <person name="Baramee S."/>
            <person name="Kosugi A."/>
        </authorList>
    </citation>
    <scope>NUCLEOTIDE SEQUENCE</scope>
    <source>
        <strain evidence="9">DA-C8</strain>
    </source>
</reference>
<dbReference type="InterPro" id="IPR003416">
    <property type="entry name" value="MgtC/SapB/SrpB/YhiD_fam"/>
</dbReference>
<evidence type="ECO:0000256" key="4">
    <source>
        <dbReference type="ARBA" id="ARBA00022692"/>
    </source>
</evidence>
<dbReference type="RefSeq" id="WP_200966154.1">
    <property type="nucleotide sequence ID" value="NZ_BMAQ01000008.1"/>
</dbReference>
<evidence type="ECO:0000256" key="3">
    <source>
        <dbReference type="ARBA" id="ARBA00022475"/>
    </source>
</evidence>
<dbReference type="PRINTS" id="PR01837">
    <property type="entry name" value="MGTCSAPBPROT"/>
</dbReference>
<name>A0A916VFW8_9BACL</name>
<keyword evidence="3" id="KW-1003">Cell membrane</keyword>
<dbReference type="Gene3D" id="3.30.70.260">
    <property type="match status" value="1"/>
</dbReference>
<evidence type="ECO:0000256" key="6">
    <source>
        <dbReference type="ARBA" id="ARBA00023136"/>
    </source>
</evidence>
<accession>A0A916VFW8</accession>
<evidence type="ECO:0000256" key="2">
    <source>
        <dbReference type="ARBA" id="ARBA00009298"/>
    </source>
</evidence>
<evidence type="ECO:0000256" key="1">
    <source>
        <dbReference type="ARBA" id="ARBA00004651"/>
    </source>
</evidence>
<feature type="transmembrane region" description="Helical" evidence="7">
    <location>
        <begin position="88"/>
        <end position="105"/>
    </location>
</feature>
<keyword evidence="4 7" id="KW-0812">Transmembrane</keyword>
<evidence type="ECO:0000259" key="8">
    <source>
        <dbReference type="Pfam" id="PF02308"/>
    </source>
</evidence>
<gene>
    <name evidence="9" type="ORF">PRECH8_11770</name>
</gene>
<dbReference type="InterPro" id="IPR049177">
    <property type="entry name" value="MgtC_SapB_SrpB_YhiD_N"/>
</dbReference>
<dbReference type="PANTHER" id="PTHR33778">
    <property type="entry name" value="PROTEIN MGTC"/>
    <property type="match status" value="1"/>
</dbReference>
<dbReference type="Pfam" id="PF02308">
    <property type="entry name" value="MgtC"/>
    <property type="match status" value="1"/>
</dbReference>
<proteinExistence type="inferred from homology"/>
<feature type="transmembrane region" description="Helical" evidence="7">
    <location>
        <begin position="12"/>
        <end position="28"/>
    </location>
</feature>
<reference evidence="9" key="2">
    <citation type="journal article" date="2021" name="Data Brief">
        <title>Draft genome sequence data of the facultative, thermophilic, xylanolytic bacterium Paenibacillus sp. strain DA-C8.</title>
        <authorList>
            <person name="Chhe C."/>
            <person name="Uke A."/>
            <person name="Baramee S."/>
            <person name="Ungkulpasvich U."/>
            <person name="Tachaapaikoon C."/>
            <person name="Pason P."/>
            <person name="Waeonukul R."/>
            <person name="Ratanakhanokchai K."/>
            <person name="Kosugi A."/>
        </authorList>
    </citation>
    <scope>NUCLEOTIDE SEQUENCE</scope>
    <source>
        <strain evidence="9">DA-C8</strain>
    </source>
</reference>
<evidence type="ECO:0000313" key="9">
    <source>
        <dbReference type="EMBL" id="GFR37881.1"/>
    </source>
</evidence>
<evidence type="ECO:0000256" key="7">
    <source>
        <dbReference type="SAM" id="Phobius"/>
    </source>
</evidence>
<feature type="transmembrane region" description="Helical" evidence="7">
    <location>
        <begin position="111"/>
        <end position="132"/>
    </location>
</feature>
<comment type="caution">
    <text evidence="9">The sequence shown here is derived from an EMBL/GenBank/DDBJ whole genome shotgun (WGS) entry which is preliminary data.</text>
</comment>
<comment type="subcellular location">
    <subcellularLocation>
        <location evidence="1">Cell membrane</location>
        <topology evidence="1">Multi-pass membrane protein</topology>
    </subcellularLocation>
</comment>
<evidence type="ECO:0000256" key="5">
    <source>
        <dbReference type="ARBA" id="ARBA00022989"/>
    </source>
</evidence>
<dbReference type="EMBL" id="BMAQ01000008">
    <property type="protein sequence ID" value="GFR37881.1"/>
    <property type="molecule type" value="Genomic_DNA"/>
</dbReference>
<feature type="domain" description="MgtC/SapB/SrpB/YhiD N-terminal" evidence="8">
    <location>
        <begin position="15"/>
        <end position="133"/>
    </location>
</feature>
<evidence type="ECO:0000313" key="10">
    <source>
        <dbReference type="Proteomes" id="UP000654993"/>
    </source>
</evidence>
<protein>
    <submittedName>
        <fullName evidence="9">Transporter</fullName>
    </submittedName>
</protein>
<dbReference type="PANTHER" id="PTHR33778:SF1">
    <property type="entry name" value="MAGNESIUM TRANSPORTER YHID-RELATED"/>
    <property type="match status" value="1"/>
</dbReference>
<dbReference type="GO" id="GO:0005886">
    <property type="term" value="C:plasma membrane"/>
    <property type="evidence" value="ECO:0007669"/>
    <property type="project" value="UniProtKB-SubCell"/>
</dbReference>
<keyword evidence="6 7" id="KW-0472">Membrane</keyword>
<feature type="transmembrane region" description="Helical" evidence="7">
    <location>
        <begin position="64"/>
        <end position="81"/>
    </location>
</feature>
<keyword evidence="10" id="KW-1185">Reference proteome</keyword>
<comment type="similarity">
    <text evidence="2">Belongs to the MgtC/SapB family.</text>
</comment>
<feature type="transmembrane region" description="Helical" evidence="7">
    <location>
        <begin position="40"/>
        <end position="58"/>
    </location>
</feature>
<keyword evidence="5 7" id="KW-1133">Transmembrane helix</keyword>